<dbReference type="EMBL" id="QNUL01000012">
    <property type="protein sequence ID" value="REA60117.1"/>
    <property type="molecule type" value="Genomic_DNA"/>
</dbReference>
<evidence type="ECO:0008006" key="3">
    <source>
        <dbReference type="Google" id="ProtNLM"/>
    </source>
</evidence>
<protein>
    <recommendedName>
        <fullName evidence="3">Transporter</fullName>
    </recommendedName>
</protein>
<reference evidence="1 2" key="1">
    <citation type="submission" date="2018-07" db="EMBL/GenBank/DDBJ databases">
        <title>Dyadobacter roseus sp. nov., isolated from rose rhizosphere soil.</title>
        <authorList>
            <person name="Chen L."/>
        </authorList>
    </citation>
    <scope>NUCLEOTIDE SEQUENCE [LARGE SCALE GENOMIC DNA]</scope>
    <source>
        <strain evidence="1 2">RS19</strain>
    </source>
</reference>
<keyword evidence="2" id="KW-1185">Reference proteome</keyword>
<evidence type="ECO:0000313" key="2">
    <source>
        <dbReference type="Proteomes" id="UP000256373"/>
    </source>
</evidence>
<organism evidence="1 2">
    <name type="scientific">Dyadobacter luteus</name>
    <dbReference type="NCBI Taxonomy" id="2259619"/>
    <lineage>
        <taxon>Bacteria</taxon>
        <taxon>Pseudomonadati</taxon>
        <taxon>Bacteroidota</taxon>
        <taxon>Cytophagia</taxon>
        <taxon>Cytophagales</taxon>
        <taxon>Spirosomataceae</taxon>
        <taxon>Dyadobacter</taxon>
    </lineage>
</organism>
<dbReference type="Pfam" id="PF13557">
    <property type="entry name" value="Phenol_MetA_deg"/>
    <property type="match status" value="1"/>
</dbReference>
<dbReference type="AlphaFoldDB" id="A0A3D8YAC8"/>
<evidence type="ECO:0000313" key="1">
    <source>
        <dbReference type="EMBL" id="REA60117.1"/>
    </source>
</evidence>
<comment type="caution">
    <text evidence="1">The sequence shown here is derived from an EMBL/GenBank/DDBJ whole genome shotgun (WGS) entry which is preliminary data.</text>
</comment>
<dbReference type="InterPro" id="IPR025737">
    <property type="entry name" value="FApF"/>
</dbReference>
<dbReference type="Proteomes" id="UP000256373">
    <property type="component" value="Unassembled WGS sequence"/>
</dbReference>
<accession>A0A3D8YAC8</accession>
<sequence>MTLIPQNLYVSFYSQFFLRYRKCRRKSFSSPATNSCKRQFCLSIIFVLVSCAGSVAQDPVLPATNLGLVNSFDGMVGKPGFVYQGYAQVFQTRKVVGDKGQSVSTGLKINSLLQMNQFIYLTPAKFLGGNLAFTVLIPIVQITAANESGPAPSVNPGVLGDIVQGTAIQWSDRKLFNRPFSHRAELSFNLPLGSYDMRYNINPSAHAYGIGAYHAFTLMLSKKVSVSARNQFNYNTRIQGQKQKAGAYYNGNYTIDLAVKPNLRVLAAGYLLNQLNQDSFDGDSRYYQNQMGIANTRERVVGYGVGLTYFTKGGTFFEIKTFFETAAINRVVGYRPTMRVVLPIQ</sequence>
<proteinExistence type="predicted"/>
<name>A0A3D8YAC8_9BACT</name>
<gene>
    <name evidence="1" type="ORF">DSL64_15685</name>
</gene>